<evidence type="ECO:0000313" key="4">
    <source>
        <dbReference type="Proteomes" id="UP000531581"/>
    </source>
</evidence>
<gene>
    <name evidence="2" type="ORF">HKX05_08080</name>
    <name evidence="3" type="ORF">HLV41_02875</name>
</gene>
<dbReference type="Proteomes" id="UP000531581">
    <property type="component" value="Unassembled WGS sequence"/>
</dbReference>
<dbReference type="RefSeq" id="WP_170171396.1">
    <property type="nucleotide sequence ID" value="NZ_JABEOV010000012.1"/>
</dbReference>
<reference evidence="4 5" key="1">
    <citation type="submission" date="2020-05" db="EMBL/GenBank/DDBJ databases">
        <title>Draft Genome Sequences of Sphingomonas sp. Isolated from the International Space Station.</title>
        <authorList>
            <person name="Bijlani S."/>
            <person name="Singh N.K."/>
            <person name="Mason C.E."/>
            <person name="Wang C.C."/>
            <person name="Venkateswaran K."/>
        </authorList>
    </citation>
    <scope>NUCLEOTIDE SEQUENCE [LARGE SCALE GENOMIC DNA]</scope>
    <source>
        <strain evidence="2 5">IIF7SW-B5</strain>
        <strain evidence="3">ISS-IIF7SWP</strain>
    </source>
</reference>
<evidence type="ECO:0000313" key="5">
    <source>
        <dbReference type="Proteomes" id="UP000557656"/>
    </source>
</evidence>
<keyword evidence="5" id="KW-1185">Reference proteome</keyword>
<sequence>MTAIMLFLASIATWLLPFDPSTSFQSVESFELMIDLALMGGLITVALLANRFWPLWLAALHVLAIGIHGVRGFDAALMPWMYAAAGGKLAYPMIALLAMGVTRHRQRLARYGQDPDWILPWQDAR</sequence>
<dbReference type="EMBL" id="JABYQV010000002">
    <property type="protein sequence ID" value="NVP29975.1"/>
    <property type="molecule type" value="Genomic_DNA"/>
</dbReference>
<evidence type="ECO:0000313" key="3">
    <source>
        <dbReference type="EMBL" id="NVP29975.1"/>
    </source>
</evidence>
<dbReference type="EMBL" id="JABEOV010000012">
    <property type="protein sequence ID" value="NNG53306.1"/>
    <property type="molecule type" value="Genomic_DNA"/>
</dbReference>
<feature type="transmembrane region" description="Helical" evidence="1">
    <location>
        <begin position="55"/>
        <end position="73"/>
    </location>
</feature>
<accession>A0A7Y7QSS7</accession>
<feature type="transmembrane region" description="Helical" evidence="1">
    <location>
        <begin position="79"/>
        <end position="101"/>
    </location>
</feature>
<keyword evidence="1" id="KW-1133">Transmembrane helix</keyword>
<keyword evidence="1" id="KW-0472">Membrane</keyword>
<name>A0A7Y7QSS7_9SPHN</name>
<evidence type="ECO:0000256" key="1">
    <source>
        <dbReference type="SAM" id="Phobius"/>
    </source>
</evidence>
<evidence type="ECO:0000313" key="2">
    <source>
        <dbReference type="EMBL" id="NNG53306.1"/>
    </source>
</evidence>
<organism evidence="3 4">
    <name type="scientific">Sphingomonas sanguinis</name>
    <dbReference type="NCBI Taxonomy" id="33051"/>
    <lineage>
        <taxon>Bacteria</taxon>
        <taxon>Pseudomonadati</taxon>
        <taxon>Pseudomonadota</taxon>
        <taxon>Alphaproteobacteria</taxon>
        <taxon>Sphingomonadales</taxon>
        <taxon>Sphingomonadaceae</taxon>
        <taxon>Sphingomonas</taxon>
    </lineage>
</organism>
<proteinExistence type="predicted"/>
<protein>
    <submittedName>
        <fullName evidence="3">Uncharacterized protein</fullName>
    </submittedName>
</protein>
<dbReference type="Proteomes" id="UP000557656">
    <property type="component" value="Unassembled WGS sequence"/>
</dbReference>
<dbReference type="AlphaFoldDB" id="A0A7Y7QSS7"/>
<comment type="caution">
    <text evidence="3">The sequence shown here is derived from an EMBL/GenBank/DDBJ whole genome shotgun (WGS) entry which is preliminary data.</text>
</comment>
<keyword evidence="1" id="KW-0812">Transmembrane</keyword>